<dbReference type="Pfam" id="PF04048">
    <property type="entry name" value="Sec8_N"/>
    <property type="match status" value="1"/>
</dbReference>
<organism evidence="8 9">
    <name type="scientific">Powellomyces hirtus</name>
    <dbReference type="NCBI Taxonomy" id="109895"/>
    <lineage>
        <taxon>Eukaryota</taxon>
        <taxon>Fungi</taxon>
        <taxon>Fungi incertae sedis</taxon>
        <taxon>Chytridiomycota</taxon>
        <taxon>Chytridiomycota incertae sedis</taxon>
        <taxon>Chytridiomycetes</taxon>
        <taxon>Spizellomycetales</taxon>
        <taxon>Powellomycetaceae</taxon>
        <taxon>Powellomyces</taxon>
    </lineage>
</organism>
<dbReference type="PANTHER" id="PTHR14146">
    <property type="entry name" value="EXOCYST COMPLEX COMPONENT 4"/>
    <property type="match status" value="1"/>
</dbReference>
<dbReference type="PANTHER" id="PTHR14146:SF0">
    <property type="entry name" value="EXOCYST COMPLEX COMPONENT 4"/>
    <property type="match status" value="1"/>
</dbReference>
<comment type="similarity">
    <text evidence="4">Belongs to the SEC8 family.</text>
</comment>
<evidence type="ECO:0000256" key="1">
    <source>
        <dbReference type="ARBA" id="ARBA00022448"/>
    </source>
</evidence>
<feature type="domain" description="Exocyst complex component Sec8 middle helical bundle" evidence="7">
    <location>
        <begin position="306"/>
        <end position="355"/>
    </location>
</feature>
<comment type="function">
    <text evidence="4">Component of the exocyst complex involved in the docking of exocytic vesicles with fusion sites on the plasma membrane.</text>
</comment>
<dbReference type="STRING" id="109895.A0A507E4J8"/>
<protein>
    <recommendedName>
        <fullName evidence="4">Exocyst complex component Sec8</fullName>
    </recommendedName>
</protein>
<dbReference type="GO" id="GO:0000145">
    <property type="term" value="C:exocyst"/>
    <property type="evidence" value="ECO:0007669"/>
    <property type="project" value="UniProtKB-UniRule"/>
</dbReference>
<dbReference type="GO" id="GO:0006893">
    <property type="term" value="P:Golgi to plasma membrane transport"/>
    <property type="evidence" value="ECO:0007669"/>
    <property type="project" value="TreeGrafter"/>
</dbReference>
<evidence type="ECO:0000313" key="8">
    <source>
        <dbReference type="EMBL" id="TPX58983.1"/>
    </source>
</evidence>
<evidence type="ECO:0000313" key="9">
    <source>
        <dbReference type="Proteomes" id="UP000318582"/>
    </source>
</evidence>
<evidence type="ECO:0000256" key="5">
    <source>
        <dbReference type="SAM" id="MobiDB-lite"/>
    </source>
</evidence>
<dbReference type="EMBL" id="QEAQ01000030">
    <property type="protein sequence ID" value="TPX58983.1"/>
    <property type="molecule type" value="Genomic_DNA"/>
</dbReference>
<dbReference type="GO" id="GO:0006612">
    <property type="term" value="P:protein targeting to membrane"/>
    <property type="evidence" value="ECO:0007669"/>
    <property type="project" value="UniProtKB-UniRule"/>
</dbReference>
<keyword evidence="3 4" id="KW-0653">Protein transport</keyword>
<gene>
    <name evidence="8" type="ORF">PhCBS80983_g02766</name>
</gene>
<feature type="compositionally biased region" description="Basic and acidic residues" evidence="5">
    <location>
        <begin position="9"/>
        <end position="30"/>
    </location>
</feature>
<proteinExistence type="inferred from homology"/>
<reference evidence="8 9" key="1">
    <citation type="journal article" date="2019" name="Sci. Rep.">
        <title>Comparative genomics of chytrid fungi reveal insights into the obligate biotrophic and pathogenic lifestyle of Synchytrium endobioticum.</title>
        <authorList>
            <person name="van de Vossenberg B.T.L.H."/>
            <person name="Warris S."/>
            <person name="Nguyen H.D.T."/>
            <person name="van Gent-Pelzer M.P.E."/>
            <person name="Joly D.L."/>
            <person name="van de Geest H.C."/>
            <person name="Bonants P.J.M."/>
            <person name="Smith D.S."/>
            <person name="Levesque C.A."/>
            <person name="van der Lee T.A.J."/>
        </authorList>
    </citation>
    <scope>NUCLEOTIDE SEQUENCE [LARGE SCALE GENOMIC DNA]</scope>
    <source>
        <strain evidence="8 9">CBS 809.83</strain>
    </source>
</reference>
<dbReference type="InterPro" id="IPR007191">
    <property type="entry name" value="Sec8_exocyst_N"/>
</dbReference>
<dbReference type="Proteomes" id="UP000318582">
    <property type="component" value="Unassembled WGS sequence"/>
</dbReference>
<evidence type="ECO:0000259" key="7">
    <source>
        <dbReference type="Pfam" id="PF20652"/>
    </source>
</evidence>
<keyword evidence="9" id="KW-1185">Reference proteome</keyword>
<evidence type="ECO:0000256" key="3">
    <source>
        <dbReference type="ARBA" id="ARBA00022927"/>
    </source>
</evidence>
<dbReference type="GO" id="GO:0006904">
    <property type="term" value="P:vesicle docking involved in exocytosis"/>
    <property type="evidence" value="ECO:0007669"/>
    <property type="project" value="InterPro"/>
</dbReference>
<keyword evidence="2 4" id="KW-0268">Exocytosis</keyword>
<feature type="domain" description="Exocyst complex component Sec8 middle helical bundle" evidence="7">
    <location>
        <begin position="358"/>
        <end position="494"/>
    </location>
</feature>
<evidence type="ECO:0000259" key="6">
    <source>
        <dbReference type="Pfam" id="PF04048"/>
    </source>
</evidence>
<comment type="caution">
    <text evidence="8">The sequence shown here is derived from an EMBL/GenBank/DDBJ whole genome shotgun (WGS) entry which is preliminary data.</text>
</comment>
<dbReference type="InterPro" id="IPR048630">
    <property type="entry name" value="Sec8_M"/>
</dbReference>
<keyword evidence="1 4" id="KW-0813">Transport</keyword>
<sequence length="966" mass="110281">MFGSGMPAGRKEPKVVSPSRSKEADAREYGDSSEPNTLPKVVTDIQAEINISWDFMTPTEFNPVPHALSLLDESSLGLDYSKFCVIFGKLENAMDLIVNDYHQAFNTAIQTFSSVVENITDSQRRVVDSRKRLEDSKEWLQCKRFDLMHLWLKSIQYKEISRILDAIEELQTAPDRLDALIQGKYYLTAVRLLLSSMRSLDEGECAEIGALELVRQKLHEIRESLHETLIEELHNHLYLKSAFSLYRLDGVNDSSQTHSHERGDECYEKRRGQTQQKAVIDPFKKFSKLSSGAAAEYEITEDLETNPETDSFHYILCLVEALFLLGRLREALELVRDRLPIELYYVVERTVQETDRGDVWYNAQNELKAMLYEYVSNAERKTADASVVVSLNDILKDKRRAKMRPESQSLFRVIGTETPDILAMYKGINPEMETISGDEATQVRQSLDSEEQPYEGDGSSMGIVDAYAANSVVTGHRLLIDPDPYNILTVFEPTSGFVRRMEELLGVKFGNLKTFLDEFILSVFLPQMENRVLHYFNTYVNGIDAFNTEFAVEQSLYPLTKSAMALTALIHGICRALPTIPIHQTEAIRMIEMVLRSYYEKCLSRFNALTSSNQPGADGGYSSIISASWVRDEEIADVLSQHGFALRERGTIDREFSEALNQRETSIEMKLKKERSFHRSELLLEQRTLQSIASLHHSIEWFYNQTCTLLSVSTDKSNHPALIDAKGMKWSSDSLQSYFRLSSESLPDLPVEQDEKLALPLSAEKSNMFKSILSNFQWLSELCLGVLRVEVRCHSMYFLDLAMREGTYYLDDESQEPDPYIGLLNTDLSTVEEAMSAVLHPERTRFIFDGLACLISQVLCANIKHLKRTNSHGVGKLVRNVQSLQQNLTNISSVHFKNLDRAKDYFELLNLSPDGILEYVGINPGRFTFDEYKTVLEVTFNDGGEEWKRSQFDASLQKLKDWFVKH</sequence>
<dbReference type="Pfam" id="PF20652">
    <property type="entry name" value="Sec8_C"/>
    <property type="match status" value="2"/>
</dbReference>
<dbReference type="AlphaFoldDB" id="A0A507E4J8"/>
<evidence type="ECO:0000256" key="4">
    <source>
        <dbReference type="RuleBase" id="RU367079"/>
    </source>
</evidence>
<accession>A0A507E4J8</accession>
<dbReference type="InterPro" id="IPR039682">
    <property type="entry name" value="Sec8/EXOC4"/>
</dbReference>
<name>A0A507E4J8_9FUNG</name>
<evidence type="ECO:0000256" key="2">
    <source>
        <dbReference type="ARBA" id="ARBA00022483"/>
    </source>
</evidence>
<dbReference type="GO" id="GO:0015031">
    <property type="term" value="P:protein transport"/>
    <property type="evidence" value="ECO:0007669"/>
    <property type="project" value="UniProtKB-KW"/>
</dbReference>
<feature type="region of interest" description="Disordered" evidence="5">
    <location>
        <begin position="1"/>
        <end position="38"/>
    </location>
</feature>
<dbReference type="GO" id="GO:0090522">
    <property type="term" value="P:vesicle tethering involved in exocytosis"/>
    <property type="evidence" value="ECO:0007669"/>
    <property type="project" value="UniProtKB-UniRule"/>
</dbReference>
<feature type="domain" description="Exocyst complex component Sec8 N-terminal" evidence="6">
    <location>
        <begin position="44"/>
        <end position="179"/>
    </location>
</feature>